<reference evidence="2 3" key="1">
    <citation type="submission" date="2018-07" db="EMBL/GenBank/DDBJ databases">
        <title>Genomic Encyclopedia of Type Strains, Phase IV (KMG-IV): sequencing the most valuable type-strain genomes for metagenomic binning, comparative biology and taxonomic classification.</title>
        <authorList>
            <person name="Goeker M."/>
        </authorList>
    </citation>
    <scope>NUCLEOTIDE SEQUENCE [LARGE SCALE GENOMIC DNA]</scope>
    <source>
        <strain evidence="2 3">DSM 16500</strain>
    </source>
</reference>
<organism evidence="2 3">
    <name type="scientific">Aquicella lusitana</name>
    <dbReference type="NCBI Taxonomy" id="254246"/>
    <lineage>
        <taxon>Bacteria</taxon>
        <taxon>Pseudomonadati</taxon>
        <taxon>Pseudomonadota</taxon>
        <taxon>Gammaproteobacteria</taxon>
        <taxon>Legionellales</taxon>
        <taxon>Coxiellaceae</taxon>
        <taxon>Aquicella</taxon>
    </lineage>
</organism>
<name>A0A370GCJ2_9COXI</name>
<evidence type="ECO:0000256" key="1">
    <source>
        <dbReference type="SAM" id="Phobius"/>
    </source>
</evidence>
<sequence length="59" mass="6924">MDQKSNDALINSLTAMIVGLIAIKLFFYQRLKLTRKSFHYREKDLKLGRDREDLLLLLG</sequence>
<evidence type="ECO:0000313" key="2">
    <source>
        <dbReference type="EMBL" id="RDI40174.1"/>
    </source>
</evidence>
<accession>A0A370GCJ2</accession>
<gene>
    <name evidence="2" type="ORF">C8D86_1238</name>
</gene>
<dbReference type="RefSeq" id="WP_114835078.1">
    <property type="nucleotide sequence ID" value="NZ_LR699114.1"/>
</dbReference>
<keyword evidence="1" id="KW-0812">Transmembrane</keyword>
<proteinExistence type="predicted"/>
<keyword evidence="1" id="KW-1133">Transmembrane helix</keyword>
<dbReference type="EMBL" id="QQAX01000023">
    <property type="protein sequence ID" value="RDI40174.1"/>
    <property type="molecule type" value="Genomic_DNA"/>
</dbReference>
<keyword evidence="3" id="KW-1185">Reference proteome</keyword>
<dbReference type="AlphaFoldDB" id="A0A370GCJ2"/>
<feature type="transmembrane region" description="Helical" evidence="1">
    <location>
        <begin position="12"/>
        <end position="31"/>
    </location>
</feature>
<keyword evidence="1" id="KW-0472">Membrane</keyword>
<protein>
    <submittedName>
        <fullName evidence="2">Uncharacterized protein</fullName>
    </submittedName>
</protein>
<dbReference type="Proteomes" id="UP000254720">
    <property type="component" value="Unassembled WGS sequence"/>
</dbReference>
<comment type="caution">
    <text evidence="2">The sequence shown here is derived from an EMBL/GenBank/DDBJ whole genome shotgun (WGS) entry which is preliminary data.</text>
</comment>
<evidence type="ECO:0000313" key="3">
    <source>
        <dbReference type="Proteomes" id="UP000254720"/>
    </source>
</evidence>